<dbReference type="STRING" id="234267.Acid_4260"/>
<dbReference type="Gene3D" id="3.30.450.40">
    <property type="match status" value="1"/>
</dbReference>
<feature type="domain" description="PAS" evidence="8">
    <location>
        <begin position="325"/>
        <end position="396"/>
    </location>
</feature>
<evidence type="ECO:0000256" key="3">
    <source>
        <dbReference type="ARBA" id="ARBA00022553"/>
    </source>
</evidence>
<dbReference type="NCBIfam" id="TIGR00229">
    <property type="entry name" value="sensory_box"/>
    <property type="match status" value="1"/>
</dbReference>
<dbReference type="EC" id="2.7.13.3" evidence="2"/>
<dbReference type="OrthoDB" id="9784397at2"/>
<dbReference type="Gene3D" id="3.30.565.10">
    <property type="entry name" value="Histidine kinase-like ATPase, C-terminal domain"/>
    <property type="match status" value="1"/>
</dbReference>
<dbReference type="eggNOG" id="COG4191">
    <property type="taxonomic scope" value="Bacteria"/>
</dbReference>
<dbReference type="AlphaFoldDB" id="Q01YP3"/>
<dbReference type="CDD" id="cd00130">
    <property type="entry name" value="PAS"/>
    <property type="match status" value="1"/>
</dbReference>
<dbReference type="PROSITE" id="PS50113">
    <property type="entry name" value="PAC"/>
    <property type="match status" value="1"/>
</dbReference>
<feature type="domain" description="PAC" evidence="9">
    <location>
        <begin position="400"/>
        <end position="452"/>
    </location>
</feature>
<evidence type="ECO:0000256" key="5">
    <source>
        <dbReference type="SAM" id="Coils"/>
    </source>
</evidence>
<keyword evidence="10" id="KW-0808">Transferase</keyword>
<dbReference type="SUPFAM" id="SSF47384">
    <property type="entry name" value="Homodimeric domain of signal transducing histidine kinase"/>
    <property type="match status" value="1"/>
</dbReference>
<name>Q01YP3_SOLUE</name>
<keyword evidence="5" id="KW-0175">Coiled coil</keyword>
<feature type="coiled-coil region" evidence="5">
    <location>
        <begin position="308"/>
        <end position="335"/>
    </location>
</feature>
<dbReference type="SUPFAM" id="SSF55781">
    <property type="entry name" value="GAF domain-like"/>
    <property type="match status" value="1"/>
</dbReference>
<dbReference type="InParanoid" id="Q01YP3"/>
<dbReference type="PROSITE" id="PS50110">
    <property type="entry name" value="RESPONSE_REGULATORY"/>
    <property type="match status" value="1"/>
</dbReference>
<proteinExistence type="predicted"/>
<feature type="domain" description="Histidine kinase" evidence="6">
    <location>
        <begin position="465"/>
        <end position="674"/>
    </location>
</feature>
<evidence type="ECO:0000259" key="6">
    <source>
        <dbReference type="PROSITE" id="PS50109"/>
    </source>
</evidence>
<dbReference type="PROSITE" id="PS50112">
    <property type="entry name" value="PAS"/>
    <property type="match status" value="1"/>
</dbReference>
<dbReference type="SMART" id="SM00388">
    <property type="entry name" value="HisKA"/>
    <property type="match status" value="1"/>
</dbReference>
<dbReference type="KEGG" id="sus:Acid_4260"/>
<dbReference type="InterPro" id="IPR000014">
    <property type="entry name" value="PAS"/>
</dbReference>
<evidence type="ECO:0000313" key="10">
    <source>
        <dbReference type="EMBL" id="ABJ85222.1"/>
    </source>
</evidence>
<reference evidence="10" key="1">
    <citation type="submission" date="2006-10" db="EMBL/GenBank/DDBJ databases">
        <title>Complete sequence of Solibacter usitatus Ellin6076.</title>
        <authorList>
            <consortium name="US DOE Joint Genome Institute"/>
            <person name="Copeland A."/>
            <person name="Lucas S."/>
            <person name="Lapidus A."/>
            <person name="Barry K."/>
            <person name="Detter J.C."/>
            <person name="Glavina del Rio T."/>
            <person name="Hammon N."/>
            <person name="Israni S."/>
            <person name="Dalin E."/>
            <person name="Tice H."/>
            <person name="Pitluck S."/>
            <person name="Thompson L.S."/>
            <person name="Brettin T."/>
            <person name="Bruce D."/>
            <person name="Han C."/>
            <person name="Tapia R."/>
            <person name="Gilna P."/>
            <person name="Schmutz J."/>
            <person name="Larimer F."/>
            <person name="Land M."/>
            <person name="Hauser L."/>
            <person name="Kyrpides N."/>
            <person name="Mikhailova N."/>
            <person name="Janssen P.H."/>
            <person name="Kuske C.R."/>
            <person name="Richardson P."/>
        </authorList>
    </citation>
    <scope>NUCLEOTIDE SEQUENCE</scope>
    <source>
        <strain evidence="10">Ellin6076</strain>
    </source>
</reference>
<dbReference type="SUPFAM" id="SSF52172">
    <property type="entry name" value="CheY-like"/>
    <property type="match status" value="1"/>
</dbReference>
<evidence type="ECO:0000259" key="9">
    <source>
        <dbReference type="PROSITE" id="PS50113"/>
    </source>
</evidence>
<dbReference type="InterPro" id="IPR035965">
    <property type="entry name" value="PAS-like_dom_sf"/>
</dbReference>
<comment type="caution">
    <text evidence="4">Lacks conserved residue(s) required for the propagation of feature annotation.</text>
</comment>
<dbReference type="Gene3D" id="1.10.287.130">
    <property type="match status" value="1"/>
</dbReference>
<keyword evidence="3" id="KW-0597">Phosphoprotein</keyword>
<dbReference type="InterPro" id="IPR036890">
    <property type="entry name" value="HATPase_C_sf"/>
</dbReference>
<feature type="domain" description="Response regulatory" evidence="7">
    <location>
        <begin position="695"/>
        <end position="794"/>
    </location>
</feature>
<dbReference type="eggNOG" id="COG2202">
    <property type="taxonomic scope" value="Bacteria"/>
</dbReference>
<keyword evidence="10" id="KW-0418">Kinase</keyword>
<dbReference type="CDD" id="cd00082">
    <property type="entry name" value="HisKA"/>
    <property type="match status" value="1"/>
</dbReference>
<dbReference type="InterPro" id="IPR013656">
    <property type="entry name" value="PAS_4"/>
</dbReference>
<dbReference type="InterPro" id="IPR029016">
    <property type="entry name" value="GAF-like_dom_sf"/>
</dbReference>
<sequence>MAHRIQSEHRSDVKLGALNRQLTQIASRVSAAIGSDFFRSMTEHLAKVLAADCVYIGEFVGGHTERVKTLAAWRENQSENFSFELAGSAALPIALGKPSICKSRAQVRFPSDSLLQKWDAHACVGIPLMNSRDLPAGLIMTVYRKPLHDINAPREILEIFAPRAADELERRQQEELLRGSEQRYRAFVEDNSDGMWRIEFEPPVSTTLNEREQLEAIYRDGHIAECNLAMARQLGAESPEHLVGMPLKDIGPLSSPAVRNATIYAIRAGYRFNTVETSPDASDGKRRYMLRTQWGIVENNLLRRLWGSTRDITELKQFEKALDEAEQKFSGLLQNLPLIVMIAQPSGDVEFWNDRLSRPTGWKSSDVDGRNWIDLMIPAAERARVRAALQAAVVEPPRPVHFQSPFLGPDGERRWIAWDSTSLRDAEGTTFSVAIVGCDITEFKALEAQFHQAQKLEHIGRMTGGIAHDFNNLLTVVMGHTGVLLDKTPGSDAARSFLLQILGAAEKGAALTERLFTFSRHRVLRPEILDPGGLIADDLHMIRHLAGDRINVVSHLDDSPAFVHADAGQVHQILLNLVVNARDAMQSGGTLTISTSNADSRYVQIAVADTGTGMTDEVRSHLFEPFYTTKAEGKGTGLGLSMVYGIVQQSGGHIEVDTNPGTGTSIRIFLPQVQPPPSSGLAADAADAPAGGTETILLIEDQPDVRTLAAGILRDLGYRVLEAQNPIQSLQWVPDLGGDPVHLVVIGLAMPNPSVEQLARTFAESRSATRVLWLQKPFTRESLATAVRESLDRQ</sequence>
<dbReference type="PANTHER" id="PTHR43065:SF42">
    <property type="entry name" value="TWO-COMPONENT SENSOR PPRA"/>
    <property type="match status" value="1"/>
</dbReference>
<dbReference type="GO" id="GO:0000155">
    <property type="term" value="F:phosphorelay sensor kinase activity"/>
    <property type="evidence" value="ECO:0007669"/>
    <property type="project" value="InterPro"/>
</dbReference>
<dbReference type="SUPFAM" id="SSF55785">
    <property type="entry name" value="PYP-like sensor domain (PAS domain)"/>
    <property type="match status" value="2"/>
</dbReference>
<dbReference type="SMART" id="SM00091">
    <property type="entry name" value="PAS"/>
    <property type="match status" value="2"/>
</dbReference>
<dbReference type="InterPro" id="IPR003594">
    <property type="entry name" value="HATPase_dom"/>
</dbReference>
<evidence type="ECO:0000256" key="1">
    <source>
        <dbReference type="ARBA" id="ARBA00000085"/>
    </source>
</evidence>
<dbReference type="InterPro" id="IPR036097">
    <property type="entry name" value="HisK_dim/P_sf"/>
</dbReference>
<dbReference type="InterPro" id="IPR005467">
    <property type="entry name" value="His_kinase_dom"/>
</dbReference>
<dbReference type="EMBL" id="CP000473">
    <property type="protein sequence ID" value="ABJ85222.1"/>
    <property type="molecule type" value="Genomic_DNA"/>
</dbReference>
<protein>
    <recommendedName>
        <fullName evidence="2">histidine kinase</fullName>
        <ecNumber evidence="2">2.7.13.3</ecNumber>
    </recommendedName>
</protein>
<dbReference type="Gene3D" id="3.40.50.2300">
    <property type="match status" value="1"/>
</dbReference>
<dbReference type="PANTHER" id="PTHR43065">
    <property type="entry name" value="SENSOR HISTIDINE KINASE"/>
    <property type="match status" value="1"/>
</dbReference>
<gene>
    <name evidence="10" type="ordered locus">Acid_4260</name>
</gene>
<accession>Q01YP3</accession>
<evidence type="ECO:0000256" key="2">
    <source>
        <dbReference type="ARBA" id="ARBA00012438"/>
    </source>
</evidence>
<dbReference type="Gene3D" id="3.30.450.20">
    <property type="entry name" value="PAS domain"/>
    <property type="match status" value="2"/>
</dbReference>
<dbReference type="InterPro" id="IPR003661">
    <property type="entry name" value="HisK_dim/P_dom"/>
</dbReference>
<evidence type="ECO:0000259" key="8">
    <source>
        <dbReference type="PROSITE" id="PS50112"/>
    </source>
</evidence>
<evidence type="ECO:0000259" key="7">
    <source>
        <dbReference type="PROSITE" id="PS50110"/>
    </source>
</evidence>
<dbReference type="eggNOG" id="COG2204">
    <property type="taxonomic scope" value="Bacteria"/>
</dbReference>
<dbReference type="eggNOG" id="COG2203">
    <property type="taxonomic scope" value="Bacteria"/>
</dbReference>
<dbReference type="Pfam" id="PF02518">
    <property type="entry name" value="HATPase_c"/>
    <property type="match status" value="1"/>
</dbReference>
<organism evidence="10">
    <name type="scientific">Solibacter usitatus (strain Ellin6076)</name>
    <dbReference type="NCBI Taxonomy" id="234267"/>
    <lineage>
        <taxon>Bacteria</taxon>
        <taxon>Pseudomonadati</taxon>
        <taxon>Acidobacteriota</taxon>
        <taxon>Terriglobia</taxon>
        <taxon>Bryobacterales</taxon>
        <taxon>Solibacteraceae</taxon>
        <taxon>Candidatus Solibacter</taxon>
    </lineage>
</organism>
<dbReference type="InterPro" id="IPR011006">
    <property type="entry name" value="CheY-like_superfamily"/>
</dbReference>
<dbReference type="InterPro" id="IPR001789">
    <property type="entry name" value="Sig_transdc_resp-reg_receiver"/>
</dbReference>
<dbReference type="SUPFAM" id="SSF55874">
    <property type="entry name" value="ATPase domain of HSP90 chaperone/DNA topoisomerase II/histidine kinase"/>
    <property type="match status" value="1"/>
</dbReference>
<comment type="catalytic activity">
    <reaction evidence="1">
        <text>ATP + protein L-histidine = ADP + protein N-phospho-L-histidine.</text>
        <dbReference type="EC" id="2.7.13.3"/>
    </reaction>
</comment>
<evidence type="ECO:0000256" key="4">
    <source>
        <dbReference type="PROSITE-ProRule" id="PRU00169"/>
    </source>
</evidence>
<dbReference type="InterPro" id="IPR004358">
    <property type="entry name" value="Sig_transdc_His_kin-like_C"/>
</dbReference>
<dbReference type="SMART" id="SM00387">
    <property type="entry name" value="HATPase_c"/>
    <property type="match status" value="1"/>
</dbReference>
<dbReference type="PROSITE" id="PS50109">
    <property type="entry name" value="HIS_KIN"/>
    <property type="match status" value="1"/>
</dbReference>
<dbReference type="Pfam" id="PF08448">
    <property type="entry name" value="PAS_4"/>
    <property type="match status" value="1"/>
</dbReference>
<dbReference type="HOGENOM" id="CLU_412719_0_0_0"/>
<dbReference type="PRINTS" id="PR00344">
    <property type="entry name" value="BCTRLSENSOR"/>
</dbReference>
<dbReference type="InterPro" id="IPR000700">
    <property type="entry name" value="PAS-assoc_C"/>
</dbReference>